<feature type="domain" description="Orn/DAP/Arg decarboxylase 2 N-terminal" evidence="16">
    <location>
        <begin position="37"/>
        <end position="280"/>
    </location>
</feature>
<evidence type="ECO:0000256" key="13">
    <source>
        <dbReference type="PIRSR" id="PIRSR600183-50"/>
    </source>
</evidence>
<evidence type="ECO:0000313" key="17">
    <source>
        <dbReference type="EMBL" id="KWX18221.1"/>
    </source>
</evidence>
<organism evidence="17 20">
    <name type="scientific">Enterococcus faecium</name>
    <name type="common">Streptococcus faecium</name>
    <dbReference type="NCBI Taxonomy" id="1352"/>
    <lineage>
        <taxon>Bacteria</taxon>
        <taxon>Bacillati</taxon>
        <taxon>Bacillota</taxon>
        <taxon>Bacilli</taxon>
        <taxon>Lactobacillales</taxon>
        <taxon>Enterococcaceae</taxon>
        <taxon>Enterococcus</taxon>
    </lineage>
</organism>
<keyword evidence="6 12" id="KW-0456">Lyase</keyword>
<dbReference type="Proteomes" id="UP000289562">
    <property type="component" value="Unassembled WGS sequence"/>
</dbReference>
<feature type="active site" description="Proton donor" evidence="13">
    <location>
        <position position="344"/>
    </location>
</feature>
<comment type="similarity">
    <text evidence="9 12">Belongs to the Orn/Lys/Arg decarboxylase class-II family. LysA subfamily.</text>
</comment>
<dbReference type="InterPro" id="IPR022653">
    <property type="entry name" value="De-COase2_pyr-phos_BS"/>
</dbReference>
<feature type="binding site" evidence="12">
    <location>
        <position position="373"/>
    </location>
    <ligand>
        <name>substrate</name>
    </ligand>
</feature>
<evidence type="ECO:0000259" key="16">
    <source>
        <dbReference type="Pfam" id="PF02784"/>
    </source>
</evidence>
<protein>
    <recommendedName>
        <fullName evidence="11 12">Diaminopimelate decarboxylase</fullName>
        <shortName evidence="12">DAP decarboxylase</shortName>
        <shortName evidence="12">DAPDC</shortName>
        <ecNumber evidence="10 12">4.1.1.20</ecNumber>
    </recommendedName>
</protein>
<dbReference type="GO" id="GO:0030170">
    <property type="term" value="F:pyridoxal phosphate binding"/>
    <property type="evidence" value="ECO:0007669"/>
    <property type="project" value="UniProtKB-UniRule"/>
</dbReference>
<dbReference type="RefSeq" id="WP_002297883.1">
    <property type="nucleotide sequence ID" value="NZ_AP019394.1"/>
</dbReference>
<dbReference type="SUPFAM" id="SSF50621">
    <property type="entry name" value="Alanine racemase C-terminal domain-like"/>
    <property type="match status" value="1"/>
</dbReference>
<dbReference type="PANTHER" id="PTHR43727">
    <property type="entry name" value="DIAMINOPIMELATE DECARBOXYLASE"/>
    <property type="match status" value="1"/>
</dbReference>
<evidence type="ECO:0000259" key="15">
    <source>
        <dbReference type="Pfam" id="PF00278"/>
    </source>
</evidence>
<evidence type="ECO:0000256" key="12">
    <source>
        <dbReference type="HAMAP-Rule" id="MF_02120"/>
    </source>
</evidence>
<dbReference type="InterPro" id="IPR002986">
    <property type="entry name" value="DAP_deCOOHase_LysA"/>
</dbReference>
<dbReference type="EMBL" id="LEQJ01000026">
    <property type="protein sequence ID" value="RBS25262.1"/>
    <property type="molecule type" value="Genomic_DNA"/>
</dbReference>
<feature type="binding site" evidence="12">
    <location>
        <position position="373"/>
    </location>
    <ligand>
        <name>pyridoxal 5'-phosphate</name>
        <dbReference type="ChEBI" id="CHEBI:597326"/>
    </ligand>
</feature>
<dbReference type="InterPro" id="IPR022643">
    <property type="entry name" value="De-COase2_C"/>
</dbReference>
<dbReference type="GO" id="GO:0009089">
    <property type="term" value="P:lysine biosynthetic process via diaminopimelate"/>
    <property type="evidence" value="ECO:0007669"/>
    <property type="project" value="UniProtKB-UniRule"/>
</dbReference>
<dbReference type="InterPro" id="IPR000183">
    <property type="entry name" value="Orn/DAP/Arg_de-COase"/>
</dbReference>
<dbReference type="InterPro" id="IPR022644">
    <property type="entry name" value="De-COase2_N"/>
</dbReference>
<dbReference type="Gene3D" id="2.40.37.10">
    <property type="entry name" value="Lyase, Ornithine Decarboxylase, Chain A, domain 1"/>
    <property type="match status" value="1"/>
</dbReference>
<proteinExistence type="inferred from homology"/>
<evidence type="ECO:0000256" key="8">
    <source>
        <dbReference type="ARBA" id="ARBA00060643"/>
    </source>
</evidence>
<dbReference type="Pfam" id="PF02784">
    <property type="entry name" value="Orn_Arg_deC_N"/>
    <property type="match status" value="1"/>
</dbReference>
<dbReference type="Pfam" id="PF00278">
    <property type="entry name" value="Orn_DAP_Arg_deC"/>
    <property type="match status" value="1"/>
</dbReference>
<comment type="pathway">
    <text evidence="8 12 14">Amino-acid biosynthesis; L-lysine biosynthesis via DAP pathway; L-lysine from DL-2,6-diaminopimelate: step 1/1.</text>
</comment>
<dbReference type="EMBL" id="LRHK01000001">
    <property type="protein sequence ID" value="KWX18221.1"/>
    <property type="molecule type" value="Genomic_DNA"/>
</dbReference>
<comment type="cofactor">
    <cofactor evidence="1 12 13 14">
        <name>pyridoxal 5'-phosphate</name>
        <dbReference type="ChEBI" id="CHEBI:597326"/>
    </cofactor>
</comment>
<feature type="binding site" evidence="12">
    <location>
        <position position="345"/>
    </location>
    <ligand>
        <name>substrate</name>
    </ligand>
</feature>
<feature type="binding site" evidence="12">
    <location>
        <position position="232"/>
    </location>
    <ligand>
        <name>pyridoxal 5'-phosphate</name>
        <dbReference type="ChEBI" id="CHEBI:597326"/>
    </ligand>
</feature>
<keyword evidence="4 12" id="KW-0663">Pyridoxal phosphate</keyword>
<evidence type="ECO:0000256" key="9">
    <source>
        <dbReference type="ARBA" id="ARBA00060983"/>
    </source>
</evidence>
<evidence type="ECO:0000256" key="4">
    <source>
        <dbReference type="ARBA" id="ARBA00022898"/>
    </source>
</evidence>
<accession>A0A132P7B7</accession>
<evidence type="ECO:0000256" key="6">
    <source>
        <dbReference type="ARBA" id="ARBA00023239"/>
    </source>
</evidence>
<comment type="function">
    <text evidence="12">Specifically catalyzes the decarboxylation of meso-diaminopimelate (meso-DAP) to L-lysine.</text>
</comment>
<name>A0A132P7B7_ENTFC</name>
<evidence type="ECO:0000256" key="5">
    <source>
        <dbReference type="ARBA" id="ARBA00023154"/>
    </source>
</evidence>
<dbReference type="CDD" id="cd06828">
    <property type="entry name" value="PLPDE_III_DapDC"/>
    <property type="match status" value="1"/>
</dbReference>
<feature type="modified residue" description="N6-(pyridoxal phosphate)lysine" evidence="12 13">
    <location>
        <position position="55"/>
    </location>
</feature>
<dbReference type="InterPro" id="IPR009006">
    <property type="entry name" value="Ala_racemase/Decarboxylase_C"/>
</dbReference>
<keyword evidence="2 12" id="KW-0028">Amino-acid biosynthesis</keyword>
<comment type="caution">
    <text evidence="17">The sequence shown here is derived from an EMBL/GenBank/DDBJ whole genome shotgun (WGS) entry which is preliminary data.</text>
</comment>
<evidence type="ECO:0000313" key="18">
    <source>
        <dbReference type="EMBL" id="RBS25262.1"/>
    </source>
</evidence>
<dbReference type="SUPFAM" id="SSF51419">
    <property type="entry name" value="PLP-binding barrel"/>
    <property type="match status" value="1"/>
</dbReference>
<comment type="catalytic activity">
    <reaction evidence="7 12 14">
        <text>meso-2,6-diaminopimelate + H(+) = L-lysine + CO2</text>
        <dbReference type="Rhea" id="RHEA:15101"/>
        <dbReference type="ChEBI" id="CHEBI:15378"/>
        <dbReference type="ChEBI" id="CHEBI:16526"/>
        <dbReference type="ChEBI" id="CHEBI:32551"/>
        <dbReference type="ChEBI" id="CHEBI:57791"/>
        <dbReference type="EC" id="4.1.1.20"/>
    </reaction>
</comment>
<dbReference type="FunFam" id="3.20.20.10:FF:000003">
    <property type="entry name" value="Diaminopimelate decarboxylase"/>
    <property type="match status" value="1"/>
</dbReference>
<dbReference type="GO" id="GO:0008836">
    <property type="term" value="F:diaminopimelate decarboxylase activity"/>
    <property type="evidence" value="ECO:0007669"/>
    <property type="project" value="UniProtKB-UniRule"/>
</dbReference>
<dbReference type="NCBIfam" id="TIGR01048">
    <property type="entry name" value="lysA"/>
    <property type="match status" value="1"/>
</dbReference>
<evidence type="ECO:0000256" key="14">
    <source>
        <dbReference type="RuleBase" id="RU003738"/>
    </source>
</evidence>
<evidence type="ECO:0000313" key="20">
    <source>
        <dbReference type="Proteomes" id="UP000070452"/>
    </source>
</evidence>
<dbReference type="UniPathway" id="UPA00034">
    <property type="reaction ID" value="UER00027"/>
</dbReference>
<evidence type="ECO:0000256" key="10">
    <source>
        <dbReference type="ARBA" id="ARBA00066427"/>
    </source>
</evidence>
<evidence type="ECO:0000256" key="1">
    <source>
        <dbReference type="ARBA" id="ARBA00001933"/>
    </source>
</evidence>
<dbReference type="EMBL" id="PJVH01000044">
    <property type="protein sequence ID" value="RXU85383.1"/>
    <property type="molecule type" value="Genomic_DNA"/>
</dbReference>
<comment type="subunit">
    <text evidence="12">Homodimer.</text>
</comment>
<dbReference type="HAMAP" id="MF_02120">
    <property type="entry name" value="LysA"/>
    <property type="match status" value="1"/>
</dbReference>
<reference evidence="18 21" key="1">
    <citation type="submission" date="2015-06" db="EMBL/GenBank/DDBJ databases">
        <title>The Genome Sequence of Enterococcus faecium 131EA1.</title>
        <authorList>
            <consortium name="The Broad Institute Genomics Platform"/>
            <consortium name="The Broad Institute Genome Sequencing Center for Infectious Disease"/>
            <person name="Earl A.M."/>
            <person name="Van Tyne D."/>
            <person name="Lebreton F."/>
            <person name="Saavedra J.T."/>
            <person name="Gilmore M.S."/>
            <person name="Manson Mcguire A."/>
            <person name="Clock S."/>
            <person name="Crupain M."/>
            <person name="Rangan U."/>
            <person name="Young S."/>
            <person name="Abouelleil A."/>
            <person name="Cao P."/>
            <person name="Chapman S.B."/>
            <person name="Griggs A."/>
            <person name="Priest M."/>
            <person name="Shea T."/>
            <person name="Wortman J."/>
            <person name="Nusbaum C."/>
            <person name="Birren B."/>
        </authorList>
    </citation>
    <scope>NUCLEOTIDE SEQUENCE [LARGE SCALE GENOMIC DNA]</scope>
    <source>
        <strain evidence="18 21">131EA1</strain>
    </source>
</reference>
<dbReference type="PRINTS" id="PR01181">
    <property type="entry name" value="DAPDCRBXLASE"/>
</dbReference>
<evidence type="ECO:0000256" key="2">
    <source>
        <dbReference type="ARBA" id="ARBA00022605"/>
    </source>
</evidence>
<dbReference type="AlphaFoldDB" id="A0A132P7B7"/>
<dbReference type="PROSITE" id="PS00878">
    <property type="entry name" value="ODR_DC_2_1"/>
    <property type="match status" value="1"/>
</dbReference>
<keyword evidence="5 12" id="KW-0457">Lysine biosynthesis</keyword>
<feature type="binding site" evidence="12">
    <location>
        <position position="317"/>
    </location>
    <ligand>
        <name>substrate</name>
    </ligand>
</feature>
<evidence type="ECO:0000256" key="7">
    <source>
        <dbReference type="ARBA" id="ARBA00050464"/>
    </source>
</evidence>
<evidence type="ECO:0000313" key="22">
    <source>
        <dbReference type="Proteomes" id="UP000289562"/>
    </source>
</evidence>
<dbReference type="Proteomes" id="UP000253144">
    <property type="component" value="Unassembled WGS sequence"/>
</dbReference>
<evidence type="ECO:0000313" key="19">
    <source>
        <dbReference type="EMBL" id="RXU85383.1"/>
    </source>
</evidence>
<dbReference type="EC" id="4.1.1.20" evidence="10 12"/>
<sequence>MTELIIGGVTASTLAEKYKTPLYVYDEEKMRQTMLSFKRGFVSKRFDTKVLYASKAFQTIEMLYLVREYGFGLDVVSGGEIYTALQADFPRDTIYFHGNNKTPEELIYALENDLLHIVADNLMEVELLAELSQRYLKKICIMLRLNVGVEAHTHEYIVTAHIDSKFGMSYESKECQQALQLIKESSYLELEGFHAHIGSQIFDVTAWLAEIDKLTNYLTDFDQPLSLNLGGGFGIRYTQNDQPIPVEEALKKLIEYTEEALEKRKLTIRQLLIEPGRSIVGEAGTTLYTIGFIKKTPHKKYYFVDGGMTDNIRPALYQAEYDCDLAAKLSEEKTEKVTIAGKMCESGDVVIKEAYLPKAESGDLLAVYSTGAYGYSMSSNYNRATRPAVVFVNNGQSRLIVRRQAFSDLLRGEVSYDPS</sequence>
<feature type="binding site" evidence="12">
    <location>
        <begin position="274"/>
        <end position="277"/>
    </location>
    <ligand>
        <name>pyridoxal 5'-phosphate</name>
        <dbReference type="ChEBI" id="CHEBI:597326"/>
    </ligand>
</feature>
<dbReference type="PANTHER" id="PTHR43727:SF2">
    <property type="entry name" value="GROUP IV DECARBOXYLASE"/>
    <property type="match status" value="1"/>
</dbReference>
<reference evidence="17 20" key="2">
    <citation type="submission" date="2016-01" db="EMBL/GenBank/DDBJ databases">
        <title>Molecular Mechanisms for transfer of large genomic segments between Enterococcus faecium strains.</title>
        <authorList>
            <person name="Garcia-Solache M.A."/>
            <person name="Lebreton F."/>
            <person name="Mclaughlin R.E."/>
            <person name="Whiteaker J.D."/>
            <person name="Gilmore M.S."/>
            <person name="Rice L.B."/>
        </authorList>
    </citation>
    <scope>NUCLEOTIDE SEQUENCE [LARGE SCALE GENOMIC DNA]</scope>
    <source>
        <strain evidence="17 20">D344RRF x C68</strain>
    </source>
</reference>
<feature type="binding site" evidence="12">
    <location>
        <position position="313"/>
    </location>
    <ligand>
        <name>substrate</name>
    </ligand>
</feature>
<feature type="binding site" evidence="12">
    <location>
        <position position="277"/>
    </location>
    <ligand>
        <name>substrate</name>
    </ligand>
</feature>
<dbReference type="FunFam" id="2.40.37.10:FF:000003">
    <property type="entry name" value="Diaminopimelate decarboxylase"/>
    <property type="match status" value="1"/>
</dbReference>
<evidence type="ECO:0000313" key="21">
    <source>
        <dbReference type="Proteomes" id="UP000253144"/>
    </source>
</evidence>
<dbReference type="Proteomes" id="UP000070452">
    <property type="component" value="Unassembled WGS sequence"/>
</dbReference>
<evidence type="ECO:0000256" key="11">
    <source>
        <dbReference type="ARBA" id="ARBA00074972"/>
    </source>
</evidence>
<reference evidence="19 22" key="3">
    <citation type="submission" date="2017-12" db="EMBL/GenBank/DDBJ databases">
        <title>A pool of 800 enterococci isolated from chicken carcass rinse samples from New Zealand.</title>
        <authorList>
            <person name="Zhang J."/>
            <person name="Rogers L."/>
            <person name="Midwinter A."/>
            <person name="French N."/>
        </authorList>
    </citation>
    <scope>NUCLEOTIDE SEQUENCE [LARGE SCALE GENOMIC DNA]</scope>
    <source>
        <strain evidence="19 22">EN697</strain>
    </source>
</reference>
<gene>
    <name evidence="12 19" type="primary">lysA</name>
    <name evidence="17" type="ORF">AWT83_06970</name>
    <name evidence="19" type="ORF">CYQ77_11190</name>
    <name evidence="18" type="ORF">EB12_02922</name>
</gene>
<dbReference type="PRINTS" id="PR01179">
    <property type="entry name" value="ODADCRBXLASE"/>
</dbReference>
<evidence type="ECO:0000256" key="3">
    <source>
        <dbReference type="ARBA" id="ARBA00022793"/>
    </source>
</evidence>
<dbReference type="Gene3D" id="3.20.20.10">
    <property type="entry name" value="Alanine racemase"/>
    <property type="match status" value="1"/>
</dbReference>
<keyword evidence="3 12" id="KW-0210">Decarboxylase</keyword>
<dbReference type="InterPro" id="IPR029066">
    <property type="entry name" value="PLP-binding_barrel"/>
</dbReference>
<feature type="domain" description="Orn/DAP/Arg decarboxylase 2 C-terminal" evidence="15">
    <location>
        <begin position="22"/>
        <end position="371"/>
    </location>
</feature>